<organism evidence="2 3">
    <name type="scientific">Hydrogenispora ethanolica</name>
    <dbReference type="NCBI Taxonomy" id="1082276"/>
    <lineage>
        <taxon>Bacteria</taxon>
        <taxon>Bacillati</taxon>
        <taxon>Bacillota</taxon>
        <taxon>Hydrogenispora</taxon>
    </lineage>
</organism>
<reference evidence="2 3" key="1">
    <citation type="submission" date="2019-03" db="EMBL/GenBank/DDBJ databases">
        <title>Genomic Encyclopedia of Type Strains, Phase IV (KMG-IV): sequencing the most valuable type-strain genomes for metagenomic binning, comparative biology and taxonomic classification.</title>
        <authorList>
            <person name="Goeker M."/>
        </authorList>
    </citation>
    <scope>NUCLEOTIDE SEQUENCE [LARGE SCALE GENOMIC DNA]</scope>
    <source>
        <strain evidence="2 3">LX-B</strain>
    </source>
</reference>
<evidence type="ECO:0000259" key="1">
    <source>
        <dbReference type="SMART" id="SM00470"/>
    </source>
</evidence>
<comment type="caution">
    <text evidence="2">The sequence shown here is derived from an EMBL/GenBank/DDBJ whole genome shotgun (WGS) entry which is preliminary data.</text>
</comment>
<dbReference type="InterPro" id="IPR003115">
    <property type="entry name" value="ParB_N"/>
</dbReference>
<accession>A0A4R1RZR1</accession>
<dbReference type="Pfam" id="PF02195">
    <property type="entry name" value="ParB_N"/>
    <property type="match status" value="1"/>
</dbReference>
<dbReference type="SMART" id="SM00470">
    <property type="entry name" value="ParB"/>
    <property type="match status" value="1"/>
</dbReference>
<keyword evidence="3" id="KW-1185">Reference proteome</keyword>
<dbReference type="SUPFAM" id="SSF110849">
    <property type="entry name" value="ParB/Sulfiredoxin"/>
    <property type="match status" value="1"/>
</dbReference>
<gene>
    <name evidence="2" type="ORF">EDC14_100655</name>
</gene>
<dbReference type="InterPro" id="IPR050336">
    <property type="entry name" value="Chromosome_partition/occlusion"/>
</dbReference>
<feature type="domain" description="ParB-like N-terminal" evidence="1">
    <location>
        <begin position="2"/>
        <end position="92"/>
    </location>
</feature>
<dbReference type="Gene3D" id="3.90.1530.10">
    <property type="entry name" value="Conserved hypothetical protein from pyrococcus furiosus pfu- 392566-001, ParB domain"/>
    <property type="match status" value="1"/>
</dbReference>
<sequence length="201" mass="23033">MQMIEVDKLIPHPDNNKFFDDISGDNWTEFLESIKTSGVIEPIVITQDKVIVSGHQRVRACKELNITEIPARVQIYDDNERWSKDDVILKNLLETNLRQRGIGNTNAVKLARCIAELERLYGIKEGRPEKLPDNSVVKNQVDLANELNVSIDQLQNYKRLLTLDRLKGELRKKEKIRARLISPALLNQTLKVIIPFSHSIG</sequence>
<dbReference type="RefSeq" id="WP_165907859.1">
    <property type="nucleotide sequence ID" value="NZ_SLUN01000006.1"/>
</dbReference>
<dbReference type="AlphaFoldDB" id="A0A4R1RZR1"/>
<proteinExistence type="predicted"/>
<dbReference type="GO" id="GO:0005694">
    <property type="term" value="C:chromosome"/>
    <property type="evidence" value="ECO:0007669"/>
    <property type="project" value="TreeGrafter"/>
</dbReference>
<evidence type="ECO:0000313" key="3">
    <source>
        <dbReference type="Proteomes" id="UP000295008"/>
    </source>
</evidence>
<dbReference type="Proteomes" id="UP000295008">
    <property type="component" value="Unassembled WGS sequence"/>
</dbReference>
<evidence type="ECO:0000313" key="2">
    <source>
        <dbReference type="EMBL" id="TCL72345.1"/>
    </source>
</evidence>
<dbReference type="PANTHER" id="PTHR33375:SF1">
    <property type="entry name" value="CHROMOSOME-PARTITIONING PROTEIN PARB-RELATED"/>
    <property type="match status" value="1"/>
</dbReference>
<dbReference type="GO" id="GO:0007059">
    <property type="term" value="P:chromosome segregation"/>
    <property type="evidence" value="ECO:0007669"/>
    <property type="project" value="TreeGrafter"/>
</dbReference>
<dbReference type="PANTHER" id="PTHR33375">
    <property type="entry name" value="CHROMOSOME-PARTITIONING PROTEIN PARB-RELATED"/>
    <property type="match status" value="1"/>
</dbReference>
<protein>
    <submittedName>
        <fullName evidence="2">ParB-like nuclease family protein</fullName>
    </submittedName>
</protein>
<dbReference type="EMBL" id="SLUN01000006">
    <property type="protein sequence ID" value="TCL72345.1"/>
    <property type="molecule type" value="Genomic_DNA"/>
</dbReference>
<name>A0A4R1RZR1_HYDET</name>
<dbReference type="InterPro" id="IPR036086">
    <property type="entry name" value="ParB/Sulfiredoxin_sf"/>
</dbReference>